<evidence type="ECO:0008006" key="3">
    <source>
        <dbReference type="Google" id="ProtNLM"/>
    </source>
</evidence>
<protein>
    <recommendedName>
        <fullName evidence="3">Outer membrane protein beta-barrel domain-containing protein</fullName>
    </recommendedName>
</protein>
<dbReference type="EMBL" id="JACWZZ010000002">
    <property type="protein sequence ID" value="MBD2715887.1"/>
    <property type="molecule type" value="Genomic_DNA"/>
</dbReference>
<keyword evidence="2" id="KW-1185">Reference proteome</keyword>
<accession>A0ABR8JII9</accession>
<gene>
    <name evidence="1" type="ORF">IC231_12645</name>
</gene>
<name>A0ABR8JII9_9BACT</name>
<proteinExistence type="predicted"/>
<comment type="caution">
    <text evidence="1">The sequence shown here is derived from an EMBL/GenBank/DDBJ whole genome shotgun (WGS) entry which is preliminary data.</text>
</comment>
<reference evidence="1 2" key="1">
    <citation type="submission" date="2020-09" db="EMBL/GenBank/DDBJ databases">
        <authorList>
            <person name="Kim M.K."/>
        </authorList>
    </citation>
    <scope>NUCLEOTIDE SEQUENCE [LARGE SCALE GENOMIC DNA]</scope>
    <source>
        <strain evidence="1 2">BT646</strain>
    </source>
</reference>
<dbReference type="RefSeq" id="WP_190784842.1">
    <property type="nucleotide sequence ID" value="NZ_JACWZZ010000002.1"/>
</dbReference>
<evidence type="ECO:0000313" key="1">
    <source>
        <dbReference type="EMBL" id="MBD2715887.1"/>
    </source>
</evidence>
<sequence length="231" mass="25930">MQPHMPMLRGAGQAEVQATWLPASRFDAGTAYSPLRYMVLTAVGSLRPRGGYDTTYFYSRQYEVGVGTYLPATDRLLLSGLLGGGHAVGERGFREPDLFFNPTDEVAVYRARYYKLFGQLGVAYEWDRVMLGATYRLTNVTFTTLTYNGQPLPIQQMLRGEPMLFLRSNDRKSQRPGWAQLQMTLGVSAGLSQQVSSRGYNDERIRNSAFTAGVGVVFYPHRFGAKRREAK</sequence>
<organism evidence="1 2">
    <name type="scientific">Hymenobacter duratus</name>
    <dbReference type="NCBI Taxonomy" id="2771356"/>
    <lineage>
        <taxon>Bacteria</taxon>
        <taxon>Pseudomonadati</taxon>
        <taxon>Bacteroidota</taxon>
        <taxon>Cytophagia</taxon>
        <taxon>Cytophagales</taxon>
        <taxon>Hymenobacteraceae</taxon>
        <taxon>Hymenobacter</taxon>
    </lineage>
</organism>
<evidence type="ECO:0000313" key="2">
    <source>
        <dbReference type="Proteomes" id="UP000642468"/>
    </source>
</evidence>
<dbReference type="Proteomes" id="UP000642468">
    <property type="component" value="Unassembled WGS sequence"/>
</dbReference>